<evidence type="ECO:0000256" key="6">
    <source>
        <dbReference type="ARBA" id="ARBA00023004"/>
    </source>
</evidence>
<keyword evidence="6" id="KW-0408">Iron</keyword>
<dbReference type="PANTHER" id="PTHR30038">
    <property type="entry name" value="ALDEHYDE FERREDOXIN OXIDOREDUCTASE"/>
    <property type="match status" value="1"/>
</dbReference>
<dbReference type="InterPro" id="IPR001203">
    <property type="entry name" value="OxRdtase_Ald_Fedxn_C"/>
</dbReference>
<dbReference type="InterPro" id="IPR051919">
    <property type="entry name" value="W-dependent_AOR"/>
</dbReference>
<dbReference type="SMART" id="SM00790">
    <property type="entry name" value="AFOR_N"/>
    <property type="match status" value="1"/>
</dbReference>
<dbReference type="GO" id="GO:0046872">
    <property type="term" value="F:metal ion binding"/>
    <property type="evidence" value="ECO:0007669"/>
    <property type="project" value="UniProtKB-KW"/>
</dbReference>
<comment type="caution">
    <text evidence="10">The sequence shown here is derived from an EMBL/GenBank/DDBJ whole genome shotgun (WGS) entry which is preliminary data.</text>
</comment>
<dbReference type="AlphaFoldDB" id="A0A523QGR8"/>
<evidence type="ECO:0000256" key="8">
    <source>
        <dbReference type="ARBA" id="ARBA00049934"/>
    </source>
</evidence>
<reference evidence="10 11" key="1">
    <citation type="submission" date="2019-03" db="EMBL/GenBank/DDBJ databases">
        <title>Metabolic potential of uncultured bacteria and archaea associated with petroleum seepage in deep-sea sediments.</title>
        <authorList>
            <person name="Dong X."/>
            <person name="Hubert C."/>
        </authorList>
    </citation>
    <scope>NUCLEOTIDE SEQUENCE [LARGE SCALE GENOMIC DNA]</scope>
    <source>
        <strain evidence="10">E44_bin92</strain>
    </source>
</reference>
<dbReference type="GO" id="GO:0016625">
    <property type="term" value="F:oxidoreductase activity, acting on the aldehyde or oxo group of donors, iron-sulfur protein as acceptor"/>
    <property type="evidence" value="ECO:0007669"/>
    <property type="project" value="InterPro"/>
</dbReference>
<keyword evidence="4" id="KW-0479">Metal-binding</keyword>
<name>A0A523QGR8_UNCAE</name>
<proteinExistence type="inferred from homology"/>
<dbReference type="EMBL" id="SOKU01000301">
    <property type="protein sequence ID" value="TES84683.1"/>
    <property type="molecule type" value="Genomic_DNA"/>
</dbReference>
<comment type="similarity">
    <text evidence="2">Belongs to the AOR/FOR family.</text>
</comment>
<dbReference type="InterPro" id="IPR013984">
    <property type="entry name" value="Ald_Fedxn_OxRdtase_dom2"/>
</dbReference>
<dbReference type="Pfam" id="PF02730">
    <property type="entry name" value="AFOR_N"/>
    <property type="match status" value="1"/>
</dbReference>
<evidence type="ECO:0000256" key="2">
    <source>
        <dbReference type="ARBA" id="ARBA00011032"/>
    </source>
</evidence>
<evidence type="ECO:0000313" key="11">
    <source>
        <dbReference type="Proteomes" id="UP000320781"/>
    </source>
</evidence>
<dbReference type="SUPFAM" id="SSF48310">
    <property type="entry name" value="Aldehyde ferredoxin oxidoreductase, C-terminal domains"/>
    <property type="match status" value="1"/>
</dbReference>
<dbReference type="GO" id="GO:0051539">
    <property type="term" value="F:4 iron, 4 sulfur cluster binding"/>
    <property type="evidence" value="ECO:0007669"/>
    <property type="project" value="UniProtKB-KW"/>
</dbReference>
<comment type="cofactor">
    <cofactor evidence="8">
        <name>tungstopterin</name>
        <dbReference type="ChEBI" id="CHEBI:30402"/>
    </cofactor>
</comment>
<dbReference type="InterPro" id="IPR036503">
    <property type="entry name" value="Ald_Fedxn_OxRdtase_N_sf"/>
</dbReference>
<gene>
    <name evidence="10" type="ORF">E3J95_06160</name>
</gene>
<dbReference type="GO" id="GO:0009055">
    <property type="term" value="F:electron transfer activity"/>
    <property type="evidence" value="ECO:0007669"/>
    <property type="project" value="InterPro"/>
</dbReference>
<comment type="cofactor">
    <cofactor evidence="1">
        <name>[4Fe-4S] cluster</name>
        <dbReference type="ChEBI" id="CHEBI:49883"/>
    </cofactor>
</comment>
<dbReference type="PANTHER" id="PTHR30038:SF0">
    <property type="entry name" value="TUNGSTEN-CONTAINING ALDEHYDE FERREDOXIN OXIDOREDUCTASE"/>
    <property type="match status" value="1"/>
</dbReference>
<accession>A0A523QGR8</accession>
<evidence type="ECO:0000256" key="1">
    <source>
        <dbReference type="ARBA" id="ARBA00001966"/>
    </source>
</evidence>
<protein>
    <submittedName>
        <fullName evidence="10">Aldehyde ferredoxin oxidoreductase</fullName>
    </submittedName>
</protein>
<evidence type="ECO:0000256" key="4">
    <source>
        <dbReference type="ARBA" id="ARBA00022723"/>
    </source>
</evidence>
<evidence type="ECO:0000256" key="7">
    <source>
        <dbReference type="ARBA" id="ARBA00023014"/>
    </source>
</evidence>
<evidence type="ECO:0000259" key="9">
    <source>
        <dbReference type="SMART" id="SM00790"/>
    </source>
</evidence>
<dbReference type="Gene3D" id="1.10.599.10">
    <property type="entry name" value="Aldehyde Ferredoxin Oxidoreductase Protein, subunit A, domain 3"/>
    <property type="match status" value="1"/>
</dbReference>
<dbReference type="Gene3D" id="3.60.9.10">
    <property type="entry name" value="Aldehyde ferredoxin oxidoreductase, N-terminal domain"/>
    <property type="match status" value="1"/>
</dbReference>
<dbReference type="InterPro" id="IPR013983">
    <property type="entry name" value="Ald_Fedxn_OxRdtase_N"/>
</dbReference>
<evidence type="ECO:0000256" key="3">
    <source>
        <dbReference type="ARBA" id="ARBA00022485"/>
    </source>
</evidence>
<evidence type="ECO:0000313" key="10">
    <source>
        <dbReference type="EMBL" id="TES84683.1"/>
    </source>
</evidence>
<dbReference type="Pfam" id="PF01314">
    <property type="entry name" value="AFOR_C"/>
    <property type="match status" value="1"/>
</dbReference>
<dbReference type="InterPro" id="IPR036021">
    <property type="entry name" value="Tungsten_al_ferr_oxy-like_C"/>
</dbReference>
<keyword evidence="5" id="KW-0560">Oxidoreductase</keyword>
<feature type="domain" description="Aldehyde ferredoxin oxidoreductase N-terminal" evidence="9">
    <location>
        <begin position="5"/>
        <end position="208"/>
    </location>
</feature>
<dbReference type="Proteomes" id="UP000320781">
    <property type="component" value="Unassembled WGS sequence"/>
</dbReference>
<keyword evidence="3" id="KW-0004">4Fe-4S</keyword>
<dbReference type="Gene3D" id="1.10.569.10">
    <property type="entry name" value="Aldehyde Ferredoxin Oxidoreductase Protein, subunit A, domain 2"/>
    <property type="match status" value="1"/>
</dbReference>
<dbReference type="InterPro" id="IPR013985">
    <property type="entry name" value="Ald_Fedxn_OxRdtase_dom3"/>
</dbReference>
<organism evidence="10 11">
    <name type="scientific">Aerophobetes bacterium</name>
    <dbReference type="NCBI Taxonomy" id="2030807"/>
    <lineage>
        <taxon>Bacteria</taxon>
        <taxon>Candidatus Aerophobota</taxon>
    </lineage>
</organism>
<dbReference type="SUPFAM" id="SSF56228">
    <property type="entry name" value="Aldehyde ferredoxin oxidoreductase, N-terminal domain"/>
    <property type="match status" value="1"/>
</dbReference>
<evidence type="ECO:0000256" key="5">
    <source>
        <dbReference type="ARBA" id="ARBA00023002"/>
    </source>
</evidence>
<keyword evidence="7" id="KW-0411">Iron-sulfur</keyword>
<sequence>MPFGYNGKILRVDLSKGEVKVDEPDEYFYRTYAGGSSLGAYYLLKEMPPGVDPFSPDNIVVFAGSVISGAPVPGFARSGIVFKSPLTGAIADTQAAGYFGPELKFSGFDAIVIRGKSKEPVYLWVHDGEVEIRDASGIWGKTTGEAQDSIRKELGDERIIVAGIGQAGENLVRYACVLNNLKHAYGRLGAGAVMGSKNLKAIAVRGHGKPEMKDKETVLTMAKHFSTSFMEESSDNRGLHDLGTPQYVMGQNEDGQLPTHNFQTGYLEKAENISGERMKDTVLVKGEGCYACSVRCKRVVKADEPYKVDPAYGGPEYETLAMLGSDCGVDDLVAVCKGNELCNKYGLDTISTGASIAFAMEAYEKGIITKEDTGGLDLRFGNQDAMVKMVEMIAKREGIGDILAEGVKRAAEKLGKGAEKFAVHVKGEELPAHDARVKGHLTLMYALCPMGADHVQAEHDGAFTPGSDSFFSDRVEPLGILEPLELSSIDYRKVRRFFYFQSVFGMVDTLTLCFFAFAPCRYFTFKELVDLIRAITGWEMSLWELLKIGERKIAMFRAFNVREGFTKEDDWLPERMFEGILTGPRKGQKVDKEKLREAIDLYYEMVGWNKNGVPTKGKLAELDLFWLAGELDKQGKYKE</sequence>